<keyword evidence="2" id="KW-0472">Membrane</keyword>
<comment type="caution">
    <text evidence="3">The sequence shown here is derived from an EMBL/GenBank/DDBJ whole genome shotgun (WGS) entry which is preliminary data.</text>
</comment>
<gene>
    <name evidence="3" type="ORF">FBUS_07544</name>
</gene>
<feature type="transmembrane region" description="Helical" evidence="2">
    <location>
        <begin position="26"/>
        <end position="49"/>
    </location>
</feature>
<dbReference type="Proteomes" id="UP000728185">
    <property type="component" value="Unassembled WGS sequence"/>
</dbReference>
<feature type="transmembrane region" description="Helical" evidence="2">
    <location>
        <begin position="204"/>
        <end position="225"/>
    </location>
</feature>
<feature type="transmembrane region" description="Helical" evidence="2">
    <location>
        <begin position="110"/>
        <end position="128"/>
    </location>
</feature>
<dbReference type="OrthoDB" id="10452182at2759"/>
<keyword evidence="2" id="KW-0812">Transmembrane</keyword>
<dbReference type="Gene3D" id="1.20.140.150">
    <property type="match status" value="1"/>
</dbReference>
<organism evidence="3 4">
    <name type="scientific">Fasciolopsis buskii</name>
    <dbReference type="NCBI Taxonomy" id="27845"/>
    <lineage>
        <taxon>Eukaryota</taxon>
        <taxon>Metazoa</taxon>
        <taxon>Spiralia</taxon>
        <taxon>Lophotrochozoa</taxon>
        <taxon>Platyhelminthes</taxon>
        <taxon>Trematoda</taxon>
        <taxon>Digenea</taxon>
        <taxon>Plagiorchiida</taxon>
        <taxon>Echinostomata</taxon>
        <taxon>Echinostomatoidea</taxon>
        <taxon>Fasciolidae</taxon>
        <taxon>Fasciolopsis</taxon>
    </lineage>
</organism>
<reference evidence="3" key="1">
    <citation type="submission" date="2019-05" db="EMBL/GenBank/DDBJ databases">
        <title>Annotation for the trematode Fasciolopsis buski.</title>
        <authorList>
            <person name="Choi Y.-J."/>
        </authorList>
    </citation>
    <scope>NUCLEOTIDE SEQUENCE</scope>
    <source>
        <strain evidence="3">HT</strain>
        <tissue evidence="3">Whole worm</tissue>
    </source>
</reference>
<name>A0A8E0S1N7_9TREM</name>
<dbReference type="EMBL" id="LUCM01001902">
    <property type="protein sequence ID" value="KAA0198177.1"/>
    <property type="molecule type" value="Genomic_DNA"/>
</dbReference>
<evidence type="ECO:0000313" key="3">
    <source>
        <dbReference type="EMBL" id="KAA0198177.1"/>
    </source>
</evidence>
<keyword evidence="4" id="KW-1185">Reference proteome</keyword>
<sequence length="235" mass="26676">MNSEAVVGVDQYGSSHLFQDVQLRPYFVVNVVIAALCGLSTVTSLISLFAKKNWIADEFHRSIQIQDHFRSITMLVSLGTVCSLIGFVISVLRIRCEPVKQSRQCRTAQFFNIIISFVSLLSSVTIWADFIRHTPVDQLCRYQIFIVTSTTQTQAQSNYTTRDLSWPTQFAHDHKRTSRPHSLVTRRGSGIGHPHSHSRITLGWAYWVCVTAVILSFIISLVYLMRKDCEPPKAE</sequence>
<accession>A0A8E0S1N7</accession>
<protein>
    <submittedName>
        <fullName evidence="3">Uncharacterized protein</fullName>
    </submittedName>
</protein>
<dbReference type="AlphaFoldDB" id="A0A8E0S1N7"/>
<proteinExistence type="predicted"/>
<evidence type="ECO:0000313" key="4">
    <source>
        <dbReference type="Proteomes" id="UP000728185"/>
    </source>
</evidence>
<evidence type="ECO:0000256" key="1">
    <source>
        <dbReference type="SAM" id="MobiDB-lite"/>
    </source>
</evidence>
<feature type="transmembrane region" description="Helical" evidence="2">
    <location>
        <begin position="69"/>
        <end position="89"/>
    </location>
</feature>
<keyword evidence="2" id="KW-1133">Transmembrane helix</keyword>
<evidence type="ECO:0000256" key="2">
    <source>
        <dbReference type="SAM" id="Phobius"/>
    </source>
</evidence>
<feature type="region of interest" description="Disordered" evidence="1">
    <location>
        <begin position="174"/>
        <end position="194"/>
    </location>
</feature>